<comment type="caution">
    <text evidence="7">The sequence shown here is derived from an EMBL/GenBank/DDBJ whole genome shotgun (WGS) entry which is preliminary data.</text>
</comment>
<evidence type="ECO:0000256" key="4">
    <source>
        <dbReference type="PROSITE-ProRule" id="PRU01248"/>
    </source>
</evidence>
<proteinExistence type="inferred from homology"/>
<protein>
    <submittedName>
        <fullName evidence="7">Tyrosine-type recombinase/integrase</fullName>
    </submittedName>
</protein>
<gene>
    <name evidence="7" type="ORF">RM609_22575</name>
</gene>
<dbReference type="InterPro" id="IPR010998">
    <property type="entry name" value="Integrase_recombinase_N"/>
</dbReference>
<reference evidence="7" key="1">
    <citation type="submission" date="2024-05" db="EMBL/GenBank/DDBJ databases">
        <title>30 novel species of actinomycetes from the DSMZ collection.</title>
        <authorList>
            <person name="Nouioui I."/>
        </authorList>
    </citation>
    <scope>NUCLEOTIDE SEQUENCE</scope>
    <source>
        <strain evidence="7">DSM 40473</strain>
    </source>
</reference>
<feature type="domain" description="Core-binding (CB)" evidence="6">
    <location>
        <begin position="76"/>
        <end position="157"/>
    </location>
</feature>
<dbReference type="PROSITE" id="PS51898">
    <property type="entry name" value="TYR_RECOMBINASE"/>
    <property type="match status" value="1"/>
</dbReference>
<name>A0ABU2SS82_9ACTN</name>
<feature type="domain" description="Tyr recombinase" evidence="5">
    <location>
        <begin position="181"/>
        <end position="399"/>
    </location>
</feature>
<dbReference type="InterPro" id="IPR011010">
    <property type="entry name" value="DNA_brk_join_enz"/>
</dbReference>
<dbReference type="RefSeq" id="WP_311613336.1">
    <property type="nucleotide sequence ID" value="NZ_JAVRFI010000016.1"/>
</dbReference>
<dbReference type="EMBL" id="JAVRFI010000016">
    <property type="protein sequence ID" value="MDT0451847.1"/>
    <property type="molecule type" value="Genomic_DNA"/>
</dbReference>
<evidence type="ECO:0000259" key="6">
    <source>
        <dbReference type="PROSITE" id="PS51900"/>
    </source>
</evidence>
<dbReference type="Gene3D" id="1.10.150.130">
    <property type="match status" value="1"/>
</dbReference>
<dbReference type="Pfam" id="PF00589">
    <property type="entry name" value="Phage_integrase"/>
    <property type="match status" value="1"/>
</dbReference>
<dbReference type="InterPro" id="IPR050090">
    <property type="entry name" value="Tyrosine_recombinase_XerCD"/>
</dbReference>
<dbReference type="InterPro" id="IPR002104">
    <property type="entry name" value="Integrase_catalytic"/>
</dbReference>
<dbReference type="Proteomes" id="UP001180531">
    <property type="component" value="Unassembled WGS sequence"/>
</dbReference>
<dbReference type="CDD" id="cd01189">
    <property type="entry name" value="INT_ICEBs1_C_like"/>
    <property type="match status" value="1"/>
</dbReference>
<accession>A0ABU2SS82</accession>
<organism evidence="7 8">
    <name type="scientific">Streptomyces hesseae</name>
    <dbReference type="NCBI Taxonomy" id="3075519"/>
    <lineage>
        <taxon>Bacteria</taxon>
        <taxon>Bacillati</taxon>
        <taxon>Actinomycetota</taxon>
        <taxon>Actinomycetes</taxon>
        <taxon>Kitasatosporales</taxon>
        <taxon>Streptomycetaceae</taxon>
        <taxon>Streptomyces</taxon>
    </lineage>
</organism>
<comment type="similarity">
    <text evidence="1">Belongs to the 'phage' integrase family.</text>
</comment>
<sequence length="472" mass="52504">MPGYIEDRWLTKKKDPVTGKRRRTSRYGKGKRYRVAGIPGVADCSFALESDAKTWLSSSQTDVSRGTFADPRDGLITLSEYITTVWLEGKGGTEKSERNIRHQLNHIHNFLGHLPLINIDAAAVRKFIVQLEKKAKLANTYAHSICSTLRNILDVAVDDKRLAKNPTRSKSVVFPSKKIKEQREAWAAAVVRRVLAAISPRHRLSVVLGTGCGLRQGEVFGLAEGDFDFERHVIHVRRQVQMINNRIFYKLPKGNKTRVVPMAPSVEAEVLDHMAKFPPVVVELPWGESTAEETQAHALVMTTVHGAANNFNTWNIRTWKPALVKAGVIPAPLPGARRGTFKMPRKYGFHVTRHTYASTVLQGGEDIVTLSHWLGHETPTITFEHYAHFMPQSGKKGADAVDRMMGYVPPVPPTAPPALKLPRFSPEHIWKPYPHHKPAGQTVRVGSTARVSPLLARAATAPRAKNRATQAS</sequence>
<dbReference type="InterPro" id="IPR013762">
    <property type="entry name" value="Integrase-like_cat_sf"/>
</dbReference>
<keyword evidence="8" id="KW-1185">Reference proteome</keyword>
<evidence type="ECO:0000256" key="3">
    <source>
        <dbReference type="ARBA" id="ARBA00023172"/>
    </source>
</evidence>
<evidence type="ECO:0000313" key="7">
    <source>
        <dbReference type="EMBL" id="MDT0451847.1"/>
    </source>
</evidence>
<evidence type="ECO:0000313" key="8">
    <source>
        <dbReference type="Proteomes" id="UP001180531"/>
    </source>
</evidence>
<keyword evidence="3" id="KW-0233">DNA recombination</keyword>
<evidence type="ECO:0000259" key="5">
    <source>
        <dbReference type="PROSITE" id="PS51898"/>
    </source>
</evidence>
<dbReference type="InterPro" id="IPR044068">
    <property type="entry name" value="CB"/>
</dbReference>
<dbReference type="Pfam" id="PF13102">
    <property type="entry name" value="Phage_int_SAM_5"/>
    <property type="match status" value="1"/>
</dbReference>
<dbReference type="PROSITE" id="PS51900">
    <property type="entry name" value="CB"/>
    <property type="match status" value="1"/>
</dbReference>
<dbReference type="SUPFAM" id="SSF56349">
    <property type="entry name" value="DNA breaking-rejoining enzymes"/>
    <property type="match status" value="1"/>
</dbReference>
<dbReference type="InterPro" id="IPR025269">
    <property type="entry name" value="SAM-like_dom"/>
</dbReference>
<dbReference type="PANTHER" id="PTHR30349:SF64">
    <property type="entry name" value="PROPHAGE INTEGRASE INTD-RELATED"/>
    <property type="match status" value="1"/>
</dbReference>
<keyword evidence="2 4" id="KW-0238">DNA-binding</keyword>
<dbReference type="PANTHER" id="PTHR30349">
    <property type="entry name" value="PHAGE INTEGRASE-RELATED"/>
    <property type="match status" value="1"/>
</dbReference>
<evidence type="ECO:0000256" key="2">
    <source>
        <dbReference type="ARBA" id="ARBA00023125"/>
    </source>
</evidence>
<dbReference type="Gene3D" id="1.10.443.10">
    <property type="entry name" value="Intergrase catalytic core"/>
    <property type="match status" value="1"/>
</dbReference>
<evidence type="ECO:0000256" key="1">
    <source>
        <dbReference type="ARBA" id="ARBA00008857"/>
    </source>
</evidence>